<accession>A0AAV1YZI8</accession>
<keyword evidence="3" id="KW-1185">Reference proteome</keyword>
<feature type="compositionally biased region" description="Basic and acidic residues" evidence="1">
    <location>
        <begin position="423"/>
        <end position="440"/>
    </location>
</feature>
<comment type="caution">
    <text evidence="2">The sequence shown here is derived from an EMBL/GenBank/DDBJ whole genome shotgun (WGS) entry which is preliminary data.</text>
</comment>
<protein>
    <submittedName>
        <fullName evidence="2">Uncharacterized protein</fullName>
    </submittedName>
</protein>
<organism evidence="2 3">
    <name type="scientific">Larinioides sclopetarius</name>
    <dbReference type="NCBI Taxonomy" id="280406"/>
    <lineage>
        <taxon>Eukaryota</taxon>
        <taxon>Metazoa</taxon>
        <taxon>Ecdysozoa</taxon>
        <taxon>Arthropoda</taxon>
        <taxon>Chelicerata</taxon>
        <taxon>Arachnida</taxon>
        <taxon>Araneae</taxon>
        <taxon>Araneomorphae</taxon>
        <taxon>Entelegynae</taxon>
        <taxon>Araneoidea</taxon>
        <taxon>Araneidae</taxon>
        <taxon>Larinioides</taxon>
    </lineage>
</organism>
<dbReference type="AlphaFoldDB" id="A0AAV1YZI8"/>
<evidence type="ECO:0000313" key="2">
    <source>
        <dbReference type="EMBL" id="CAL1263896.1"/>
    </source>
</evidence>
<proteinExistence type="predicted"/>
<gene>
    <name evidence="2" type="ORF">LARSCL_LOCUS1729</name>
</gene>
<dbReference type="EMBL" id="CAXIEN010000010">
    <property type="protein sequence ID" value="CAL1263896.1"/>
    <property type="molecule type" value="Genomic_DNA"/>
</dbReference>
<sequence length="440" mass="48072">MRVKMKIKVILLLLGTAAIDAGLINTAFYPKSLYGAFSYTSPYDAIRNYHRARYYSKKSYDLARLRAGIYGLGFGVYGFRYGSLYPGALKPSFVGYGLPISPAIGLNFPKSYQKTYIPPTVFPSGNTYLPKSYGGAFTQSYAFGKGYSYSKNIFDGGPYLQYPKVILPAPDFVTPPVPLSKVTPILLGPGFSPYSPGYQYSYFIKDPVVSKGISRPFTGYDSIYGTRYSKFPPILPTIGSKTATIWEGPPVAPVSPVWKGYPVAPAPPIWEESPAAVAPPIWKGSAVAPVIPLLKGYTVESVSPTWKGYPPGSVPISKDPFKFNPNYGVRFDDYQNQQLISSSKESPWNNIPPSSPILGNTGYSLLPPTGSDFSLVPPIYTSYSDPSYGYSVGSDLNSFGYDEPVIKSSRAQDLVAYGSSNSKIEETEKKLKSPSEEKDV</sequence>
<feature type="region of interest" description="Disordered" evidence="1">
    <location>
        <begin position="417"/>
        <end position="440"/>
    </location>
</feature>
<reference evidence="2 3" key="1">
    <citation type="submission" date="2024-04" db="EMBL/GenBank/DDBJ databases">
        <authorList>
            <person name="Rising A."/>
            <person name="Reimegard J."/>
            <person name="Sonavane S."/>
            <person name="Akerstrom W."/>
            <person name="Nylinder S."/>
            <person name="Hedman E."/>
            <person name="Kallberg Y."/>
        </authorList>
    </citation>
    <scope>NUCLEOTIDE SEQUENCE [LARGE SCALE GENOMIC DNA]</scope>
</reference>
<evidence type="ECO:0000313" key="3">
    <source>
        <dbReference type="Proteomes" id="UP001497382"/>
    </source>
</evidence>
<evidence type="ECO:0000256" key="1">
    <source>
        <dbReference type="SAM" id="MobiDB-lite"/>
    </source>
</evidence>
<name>A0AAV1YZI8_9ARAC</name>
<dbReference type="Proteomes" id="UP001497382">
    <property type="component" value="Unassembled WGS sequence"/>
</dbReference>